<gene>
    <name evidence="4" type="ORF">B0A52_09169</name>
</gene>
<evidence type="ECO:0000313" key="5">
    <source>
        <dbReference type="Proteomes" id="UP000288859"/>
    </source>
</evidence>
<dbReference type="PANTHER" id="PTHR37846">
    <property type="entry name" value="YALI0B21296P"/>
    <property type="match status" value="1"/>
</dbReference>
<dbReference type="AlphaFoldDB" id="A0A438MWS6"/>
<organism evidence="4 5">
    <name type="scientific">Exophiala mesophila</name>
    <name type="common">Black yeast-like fungus</name>
    <dbReference type="NCBI Taxonomy" id="212818"/>
    <lineage>
        <taxon>Eukaryota</taxon>
        <taxon>Fungi</taxon>
        <taxon>Dikarya</taxon>
        <taxon>Ascomycota</taxon>
        <taxon>Pezizomycotina</taxon>
        <taxon>Eurotiomycetes</taxon>
        <taxon>Chaetothyriomycetidae</taxon>
        <taxon>Chaetothyriales</taxon>
        <taxon>Herpotrichiellaceae</taxon>
        <taxon>Exophiala</taxon>
    </lineage>
</organism>
<dbReference type="EMBL" id="NAJM01000049">
    <property type="protein sequence ID" value="RVX67388.1"/>
    <property type="molecule type" value="Genomic_DNA"/>
</dbReference>
<feature type="transmembrane region" description="Helical" evidence="2">
    <location>
        <begin position="163"/>
        <end position="185"/>
    </location>
</feature>
<accession>A0A438MWS6</accession>
<sequence>MNRKQRRAKGSSEPSIQNASDIPLSRPVKDDSRKTKTLLELAAEREAQLNPGARKFNPGSNPANIVEVKIGQDGKVIPNEALAETRSETPWLDAILLVISLAAIHFTLEILTVHQYAQELRYMPIVFRTLFVAFPTLFALVTLFHGLLLPITSDSFSSSVQRWILALRQLSYLVMANVAGCYLIHVTNDRGYYAVMKTAPAIGTIWVWAVLELGLLGALGGVVGPGLYAWWNGYGII</sequence>
<keyword evidence="2" id="KW-0812">Transmembrane</keyword>
<dbReference type="OrthoDB" id="5597489at2759"/>
<feature type="domain" description="DUF7719" evidence="3">
    <location>
        <begin position="168"/>
        <end position="236"/>
    </location>
</feature>
<evidence type="ECO:0000259" key="3">
    <source>
        <dbReference type="Pfam" id="PF24841"/>
    </source>
</evidence>
<reference evidence="4 5" key="1">
    <citation type="submission" date="2017-03" db="EMBL/GenBank/DDBJ databases">
        <title>Genomes of endolithic fungi from Antarctica.</title>
        <authorList>
            <person name="Coleine C."/>
            <person name="Masonjones S."/>
            <person name="Stajich J.E."/>
        </authorList>
    </citation>
    <scope>NUCLEOTIDE SEQUENCE [LARGE SCALE GENOMIC DNA]</scope>
    <source>
        <strain evidence="4 5">CCFEE 6314</strain>
    </source>
</reference>
<dbReference type="Pfam" id="PF24841">
    <property type="entry name" value="DUF7719"/>
    <property type="match status" value="1"/>
</dbReference>
<feature type="transmembrane region" description="Helical" evidence="2">
    <location>
        <begin position="125"/>
        <end position="151"/>
    </location>
</feature>
<proteinExistence type="predicted"/>
<dbReference type="PANTHER" id="PTHR37846:SF1">
    <property type="entry name" value="DEACETYLASE-LIKE PROTEIN"/>
    <property type="match status" value="1"/>
</dbReference>
<evidence type="ECO:0000256" key="1">
    <source>
        <dbReference type="SAM" id="MobiDB-lite"/>
    </source>
</evidence>
<dbReference type="VEuPathDB" id="FungiDB:PV10_04445"/>
<dbReference type="Proteomes" id="UP000288859">
    <property type="component" value="Unassembled WGS sequence"/>
</dbReference>
<protein>
    <recommendedName>
        <fullName evidence="3">DUF7719 domain-containing protein</fullName>
    </recommendedName>
</protein>
<name>A0A438MWS6_EXOME</name>
<evidence type="ECO:0000256" key="2">
    <source>
        <dbReference type="SAM" id="Phobius"/>
    </source>
</evidence>
<feature type="region of interest" description="Disordered" evidence="1">
    <location>
        <begin position="1"/>
        <end position="35"/>
    </location>
</feature>
<evidence type="ECO:0000313" key="4">
    <source>
        <dbReference type="EMBL" id="RVX67388.1"/>
    </source>
</evidence>
<dbReference type="InterPro" id="IPR056136">
    <property type="entry name" value="DUF7719"/>
</dbReference>
<keyword evidence="2" id="KW-0472">Membrane</keyword>
<comment type="caution">
    <text evidence="4">The sequence shown here is derived from an EMBL/GenBank/DDBJ whole genome shotgun (WGS) entry which is preliminary data.</text>
</comment>
<feature type="transmembrane region" description="Helical" evidence="2">
    <location>
        <begin position="205"/>
        <end position="231"/>
    </location>
</feature>
<keyword evidence="2" id="KW-1133">Transmembrane helix</keyword>